<proteinExistence type="predicted"/>
<protein>
    <submittedName>
        <fullName evidence="1">Uncharacterized protein</fullName>
    </submittedName>
</protein>
<evidence type="ECO:0000313" key="1">
    <source>
        <dbReference type="EMBL" id="KAJ1673712.1"/>
    </source>
</evidence>
<feature type="non-terminal residue" evidence="1">
    <location>
        <position position="120"/>
    </location>
</feature>
<comment type="caution">
    <text evidence="1">The sequence shown here is derived from an EMBL/GenBank/DDBJ whole genome shotgun (WGS) entry which is preliminary data.</text>
</comment>
<keyword evidence="2" id="KW-1185">Reference proteome</keyword>
<organism evidence="1 2">
    <name type="scientific">Spiromyces aspiralis</name>
    <dbReference type="NCBI Taxonomy" id="68401"/>
    <lineage>
        <taxon>Eukaryota</taxon>
        <taxon>Fungi</taxon>
        <taxon>Fungi incertae sedis</taxon>
        <taxon>Zoopagomycota</taxon>
        <taxon>Kickxellomycotina</taxon>
        <taxon>Kickxellomycetes</taxon>
        <taxon>Kickxellales</taxon>
        <taxon>Kickxellaceae</taxon>
        <taxon>Spiromyces</taxon>
    </lineage>
</organism>
<dbReference type="EMBL" id="JAMZIH010006649">
    <property type="protein sequence ID" value="KAJ1673712.1"/>
    <property type="molecule type" value="Genomic_DNA"/>
</dbReference>
<accession>A0ACC1HC25</accession>
<dbReference type="Proteomes" id="UP001145114">
    <property type="component" value="Unassembled WGS sequence"/>
</dbReference>
<name>A0ACC1HC25_9FUNG</name>
<evidence type="ECO:0000313" key="2">
    <source>
        <dbReference type="Proteomes" id="UP001145114"/>
    </source>
</evidence>
<gene>
    <name evidence="1" type="ORF">EV182_004708</name>
</gene>
<sequence length="120" mass="13174">MHTGPSPAAAAAVAAPSPPRLSRVRSLTSRRPGFRLSASFAPRSSMDSRPPQKPFELRLNTSNISTASLPNPSAPVRMLWQEGFTPKEMARISLSDQGIKRQEVIFEIIQTEADYVKDLV</sequence>
<reference evidence="1" key="1">
    <citation type="submission" date="2022-06" db="EMBL/GenBank/DDBJ databases">
        <title>Phylogenomic reconstructions and comparative analyses of Kickxellomycotina fungi.</title>
        <authorList>
            <person name="Reynolds N.K."/>
            <person name="Stajich J.E."/>
            <person name="Barry K."/>
            <person name="Grigoriev I.V."/>
            <person name="Crous P."/>
            <person name="Smith M.E."/>
        </authorList>
    </citation>
    <scope>NUCLEOTIDE SEQUENCE</scope>
    <source>
        <strain evidence="1">RSA 2271</strain>
    </source>
</reference>